<keyword evidence="3" id="KW-0206">Cytoskeleton</keyword>
<protein>
    <recommendedName>
        <fullName evidence="9">Testis-specific gene 10 protein-like</fullName>
    </recommendedName>
</protein>
<dbReference type="Proteomes" id="UP001274896">
    <property type="component" value="Unassembled WGS sequence"/>
</dbReference>
<dbReference type="SUPFAM" id="SSF57997">
    <property type="entry name" value="Tropomyosin"/>
    <property type="match status" value="1"/>
</dbReference>
<dbReference type="Gene3D" id="1.10.287.1490">
    <property type="match status" value="1"/>
</dbReference>
<dbReference type="EMBL" id="JAUCMX010000025">
    <property type="protein sequence ID" value="KAK3510802.1"/>
    <property type="molecule type" value="Genomic_DNA"/>
</dbReference>
<evidence type="ECO:0000256" key="2">
    <source>
        <dbReference type="ARBA" id="ARBA00022490"/>
    </source>
</evidence>
<evidence type="ECO:0000256" key="6">
    <source>
        <dbReference type="SAM" id="MobiDB-lite"/>
    </source>
</evidence>
<feature type="region of interest" description="Disordered" evidence="6">
    <location>
        <begin position="1"/>
        <end position="96"/>
    </location>
</feature>
<dbReference type="PANTHER" id="PTHR20544">
    <property type="entry name" value="CENTROSOMAL PROTEIN CEP135"/>
    <property type="match status" value="1"/>
</dbReference>
<proteinExistence type="inferred from homology"/>
<comment type="subcellular location">
    <subcellularLocation>
        <location evidence="1">Cytoplasm</location>
        <location evidence="1">Cytoskeleton</location>
        <location evidence="1">Microtubule organizing center</location>
        <location evidence="1">Centrosome</location>
        <location evidence="1">Centriole</location>
    </subcellularLocation>
</comment>
<sequence length="822" mass="94852">MDELANKSNEKADEGGLKQGLRAEEGQQGELRDHRPTQVEKHSEVEQTAGENIDQNITSQNHTAIIPSPTNEDIKAESPQLDEDDQQSQLSSEADQRQDIQTLLKQLQSERSDLLTQVESLCLTDSARVKDTTAPCGSCHHCSLRSLEEAERMKSALKSRRSTSPIRQPPVKGGTYDAELIRALRERDEMQSMLDKYERHLSEIQANVRVLTADRDKTRMRYQQAQLEIAELRREVLRSKTSQGSKYSATAQSMLKRLEAERDEAMSNLHHMSTERDSLRERLKISQETAISERAHLEQRVEDLQSALLTLEQERAEQKSRHVQMREAMMGLEEQVKTLGRKLAATEGELSCLKNECNLLRLSNTQTGNTLSETQKRLVNRIGDLQRVQKKNQQLDEKNDSLQKEVTVLKEELNVLQNTVSELNQHRDTLQEQLERKNDKLCSTNKELETKENSIHDMNLQIEDLEAALQTVKETVSSRDRELDVVRRKLLDSGDELNAVLKLKDATLRDNTQLRDELDRMRLDNKALQFKVDEAAREIEVLERKVQNYVSDISSIEDLLSSKRCFEQERECKELQECQMELRTSDSEKRRLKDRVESLESNLQEALSAEQSCSAELRQLKSTLEKQEEELRQMQSKHLHTHHDLEKTRNLCVKLDTGKEVVQQELESSRSELELLRKQLAIERERELHRQLSSQERLIEIQLLRDKLAVSDSKANTQSREMAQLRTRSTLLEADLEATRRQLNIEREERERAVKELRRLGLSSPFYSPILSSTLRTPPSPVCHSLSPHTSYSPERSPHATSDHLPLRRSPDRSVSFRDLYD</sequence>
<comment type="caution">
    <text evidence="7">The sequence shown here is derived from an EMBL/GenBank/DDBJ whole genome shotgun (WGS) entry which is preliminary data.</text>
</comment>
<evidence type="ECO:0000256" key="4">
    <source>
        <dbReference type="ARBA" id="ARBA00038123"/>
    </source>
</evidence>
<organism evidence="7 8">
    <name type="scientific">Hemibagrus guttatus</name>
    <dbReference type="NCBI Taxonomy" id="175788"/>
    <lineage>
        <taxon>Eukaryota</taxon>
        <taxon>Metazoa</taxon>
        <taxon>Chordata</taxon>
        <taxon>Craniata</taxon>
        <taxon>Vertebrata</taxon>
        <taxon>Euteleostomi</taxon>
        <taxon>Actinopterygii</taxon>
        <taxon>Neopterygii</taxon>
        <taxon>Teleostei</taxon>
        <taxon>Ostariophysi</taxon>
        <taxon>Siluriformes</taxon>
        <taxon>Bagridae</taxon>
        <taxon>Hemibagrus</taxon>
    </lineage>
</organism>
<feature type="coiled-coil region" evidence="5">
    <location>
        <begin position="722"/>
        <end position="760"/>
    </location>
</feature>
<evidence type="ECO:0000256" key="5">
    <source>
        <dbReference type="SAM" id="Coils"/>
    </source>
</evidence>
<feature type="compositionally biased region" description="Polar residues" evidence="6">
    <location>
        <begin position="49"/>
        <end position="71"/>
    </location>
</feature>
<feature type="compositionally biased region" description="Basic and acidic residues" evidence="6">
    <location>
        <begin position="1"/>
        <end position="45"/>
    </location>
</feature>
<feature type="region of interest" description="Disordered" evidence="6">
    <location>
        <begin position="773"/>
        <end position="822"/>
    </location>
</feature>
<dbReference type="GO" id="GO:0005814">
    <property type="term" value="C:centriole"/>
    <property type="evidence" value="ECO:0007669"/>
    <property type="project" value="UniProtKB-SubCell"/>
</dbReference>
<feature type="coiled-coil region" evidence="5">
    <location>
        <begin position="180"/>
        <end position="356"/>
    </location>
</feature>
<feature type="coiled-coil region" evidence="5">
    <location>
        <begin position="385"/>
        <end position="686"/>
    </location>
</feature>
<gene>
    <name evidence="7" type="ORF">QTP70_022723</name>
</gene>
<comment type="similarity">
    <text evidence="4">Belongs to the CEP135/TSGA10 family.</text>
</comment>
<evidence type="ECO:0000313" key="8">
    <source>
        <dbReference type="Proteomes" id="UP001274896"/>
    </source>
</evidence>
<name>A0AAE0PZH0_9TELE</name>
<dbReference type="PANTHER" id="PTHR20544:SF0">
    <property type="entry name" value="NUCLEOPROTEIN TPR_MLP1 DOMAIN-CONTAINING PROTEIN"/>
    <property type="match status" value="1"/>
</dbReference>
<evidence type="ECO:0008006" key="9">
    <source>
        <dbReference type="Google" id="ProtNLM"/>
    </source>
</evidence>
<evidence type="ECO:0000256" key="1">
    <source>
        <dbReference type="ARBA" id="ARBA00004114"/>
    </source>
</evidence>
<accession>A0AAE0PZH0</accession>
<evidence type="ECO:0000313" key="7">
    <source>
        <dbReference type="EMBL" id="KAK3510802.1"/>
    </source>
</evidence>
<dbReference type="InterPro" id="IPR051877">
    <property type="entry name" value="Centriole_BasalBody_StrucProt"/>
</dbReference>
<feature type="compositionally biased region" description="Basic and acidic residues" evidence="6">
    <location>
        <begin position="796"/>
        <end position="822"/>
    </location>
</feature>
<keyword evidence="2" id="KW-0963">Cytoplasm</keyword>
<keyword evidence="8" id="KW-1185">Reference proteome</keyword>
<reference evidence="7" key="1">
    <citation type="submission" date="2023-06" db="EMBL/GenBank/DDBJ databases">
        <title>Male Hemibagrus guttatus genome.</title>
        <authorList>
            <person name="Bian C."/>
        </authorList>
    </citation>
    <scope>NUCLEOTIDE SEQUENCE</scope>
    <source>
        <strain evidence="7">Male_cb2023</strain>
        <tissue evidence="7">Muscle</tissue>
    </source>
</reference>
<dbReference type="AlphaFoldDB" id="A0AAE0PZH0"/>
<keyword evidence="5" id="KW-0175">Coiled coil</keyword>
<evidence type="ECO:0000256" key="3">
    <source>
        <dbReference type="ARBA" id="ARBA00023212"/>
    </source>
</evidence>